<feature type="compositionally biased region" description="Basic and acidic residues" evidence="1">
    <location>
        <begin position="50"/>
        <end position="61"/>
    </location>
</feature>
<feature type="compositionally biased region" description="Polar residues" evidence="1">
    <location>
        <begin position="246"/>
        <end position="257"/>
    </location>
</feature>
<feature type="compositionally biased region" description="Polar residues" evidence="1">
    <location>
        <begin position="266"/>
        <end position="288"/>
    </location>
</feature>
<proteinExistence type="predicted"/>
<feature type="region of interest" description="Disordered" evidence="1">
    <location>
        <begin position="205"/>
        <end position="332"/>
    </location>
</feature>
<feature type="non-terminal residue" evidence="2">
    <location>
        <position position="1"/>
    </location>
</feature>
<feature type="compositionally biased region" description="Basic and acidic residues" evidence="1">
    <location>
        <begin position="213"/>
        <end position="224"/>
    </location>
</feature>
<gene>
    <name evidence="2" type="ORF">NMOB1V02_LOCUS11865</name>
</gene>
<dbReference type="EMBL" id="OA889539">
    <property type="protein sequence ID" value="CAD7284258.1"/>
    <property type="molecule type" value="Genomic_DNA"/>
</dbReference>
<accession>A0A7R9BZ87</accession>
<dbReference type="Proteomes" id="UP000678499">
    <property type="component" value="Unassembled WGS sequence"/>
</dbReference>
<sequence>MHFFFQRVAVGQSQSRIPPRFGSEEIKPALVFSDPVDVHPASLLPASGKSESDTKPHRYLEPDINAGTPSPLKDPLPLEDTRNTPSKETPSPLTGTHDYVEGLTQSATNNREVGSFRSATSFSTSEKVRDSDRYGVTTSSKSDDSSRDSAGRWSSFRHPTQSSSNSYNDPVAVGQSQSRIPPRFGSEEIKPALVFSDPVDVHPASLLPASGKSESDTKPHRYLEPDINAGTPSPLKDPLPLEDTRNTPSKETPSPLTGTHDYVEGLTQSATNNREVGSFRSATSFSTSEKVRDSDRYGVTTSSKSDDSSRDSAGRWSSFRHPTQSSSNSYND</sequence>
<organism evidence="2">
    <name type="scientific">Notodromas monacha</name>
    <dbReference type="NCBI Taxonomy" id="399045"/>
    <lineage>
        <taxon>Eukaryota</taxon>
        <taxon>Metazoa</taxon>
        <taxon>Ecdysozoa</taxon>
        <taxon>Arthropoda</taxon>
        <taxon>Crustacea</taxon>
        <taxon>Oligostraca</taxon>
        <taxon>Ostracoda</taxon>
        <taxon>Podocopa</taxon>
        <taxon>Podocopida</taxon>
        <taxon>Cypridocopina</taxon>
        <taxon>Cypridoidea</taxon>
        <taxon>Cyprididae</taxon>
        <taxon>Notodromas</taxon>
    </lineage>
</organism>
<evidence type="ECO:0000256" key="1">
    <source>
        <dbReference type="SAM" id="MobiDB-lite"/>
    </source>
</evidence>
<evidence type="ECO:0000313" key="3">
    <source>
        <dbReference type="Proteomes" id="UP000678499"/>
    </source>
</evidence>
<keyword evidence="3" id="KW-1185">Reference proteome</keyword>
<dbReference type="EMBL" id="CAJPEX010007502">
    <property type="protein sequence ID" value="CAG0924410.1"/>
    <property type="molecule type" value="Genomic_DNA"/>
</dbReference>
<feature type="compositionally biased region" description="Polar residues" evidence="1">
    <location>
        <begin position="83"/>
        <end position="94"/>
    </location>
</feature>
<dbReference type="AlphaFoldDB" id="A0A7R9BZ87"/>
<feature type="compositionally biased region" description="Polar residues" evidence="1">
    <location>
        <begin position="320"/>
        <end position="332"/>
    </location>
</feature>
<feature type="compositionally biased region" description="Polar residues" evidence="1">
    <location>
        <begin position="157"/>
        <end position="179"/>
    </location>
</feature>
<feature type="compositionally biased region" description="Basic and acidic residues" evidence="1">
    <location>
        <begin position="304"/>
        <end position="313"/>
    </location>
</feature>
<name>A0A7R9BZ87_9CRUS</name>
<feature type="region of interest" description="Disordered" evidence="1">
    <location>
        <begin position="42"/>
        <end position="183"/>
    </location>
</feature>
<feature type="compositionally biased region" description="Basic and acidic residues" evidence="1">
    <location>
        <begin position="141"/>
        <end position="150"/>
    </location>
</feature>
<reference evidence="2" key="1">
    <citation type="submission" date="2020-11" db="EMBL/GenBank/DDBJ databases">
        <authorList>
            <person name="Tran Van P."/>
        </authorList>
    </citation>
    <scope>NUCLEOTIDE SEQUENCE</scope>
</reference>
<protein>
    <submittedName>
        <fullName evidence="2">Uncharacterized protein</fullName>
    </submittedName>
</protein>
<feature type="compositionally biased region" description="Polar residues" evidence="1">
    <location>
        <begin position="103"/>
        <end position="125"/>
    </location>
</feature>
<evidence type="ECO:0000313" key="2">
    <source>
        <dbReference type="EMBL" id="CAD7284258.1"/>
    </source>
</evidence>